<dbReference type="PROSITE" id="PS51077">
    <property type="entry name" value="HTH_ICLR"/>
    <property type="match status" value="1"/>
</dbReference>
<organism evidence="6 7">
    <name type="scientific">Microbacterium pygmaeum</name>
    <dbReference type="NCBI Taxonomy" id="370764"/>
    <lineage>
        <taxon>Bacteria</taxon>
        <taxon>Bacillati</taxon>
        <taxon>Actinomycetota</taxon>
        <taxon>Actinomycetes</taxon>
        <taxon>Micrococcales</taxon>
        <taxon>Microbacteriaceae</taxon>
        <taxon>Microbacterium</taxon>
    </lineage>
</organism>
<evidence type="ECO:0000313" key="6">
    <source>
        <dbReference type="EMBL" id="SDG68329.1"/>
    </source>
</evidence>
<sequence length="269" mass="29551">MVNTYAMQKLPNPTRPQYPIGSVEKALRLLHMLRDHGEVRLRTAATELGTAESTVHRLMAMLVFHGFARQDDSRAYVPGYALGAAPVRSSWTKSLRDIAAPHIEALALRTGETTNLSIRAGTKLRFLWSCEGTKVLRIVNRTGVVMPAIKAAGGRVLLADLPEAAIRRLYQGTIAQAQGDALSDSEIERFLRELRLHHRNGYATANQETEIGVTAVAIPIHDEAGRAFAAVSIAVPSVRYSDLFSQEMMHTLREARAAIELDLHGPPTD</sequence>
<dbReference type="Pfam" id="PF09339">
    <property type="entry name" value="HTH_IclR"/>
    <property type="match status" value="1"/>
</dbReference>
<keyword evidence="7" id="KW-1185">Reference proteome</keyword>
<dbReference type="Pfam" id="PF01614">
    <property type="entry name" value="IclR_C"/>
    <property type="match status" value="1"/>
</dbReference>
<dbReference type="PROSITE" id="PS51078">
    <property type="entry name" value="ICLR_ED"/>
    <property type="match status" value="1"/>
</dbReference>
<dbReference type="InterPro" id="IPR029016">
    <property type="entry name" value="GAF-like_dom_sf"/>
</dbReference>
<dbReference type="InterPro" id="IPR014757">
    <property type="entry name" value="Tscrpt_reg_IclR_C"/>
</dbReference>
<evidence type="ECO:0000256" key="1">
    <source>
        <dbReference type="ARBA" id="ARBA00023015"/>
    </source>
</evidence>
<dbReference type="GO" id="GO:0045892">
    <property type="term" value="P:negative regulation of DNA-templated transcription"/>
    <property type="evidence" value="ECO:0007669"/>
    <property type="project" value="TreeGrafter"/>
</dbReference>
<evidence type="ECO:0000259" key="4">
    <source>
        <dbReference type="PROSITE" id="PS51077"/>
    </source>
</evidence>
<dbReference type="Gene3D" id="1.10.10.10">
    <property type="entry name" value="Winged helix-like DNA-binding domain superfamily/Winged helix DNA-binding domain"/>
    <property type="match status" value="1"/>
</dbReference>
<dbReference type="PANTHER" id="PTHR30136:SF7">
    <property type="entry name" value="HTH-TYPE TRANSCRIPTIONAL REGULATOR KDGR-RELATED"/>
    <property type="match status" value="1"/>
</dbReference>
<dbReference type="GO" id="GO:0003677">
    <property type="term" value="F:DNA binding"/>
    <property type="evidence" value="ECO:0007669"/>
    <property type="project" value="UniProtKB-KW"/>
</dbReference>
<dbReference type="Gene3D" id="3.30.450.40">
    <property type="match status" value="1"/>
</dbReference>
<dbReference type="GO" id="GO:0003700">
    <property type="term" value="F:DNA-binding transcription factor activity"/>
    <property type="evidence" value="ECO:0007669"/>
    <property type="project" value="TreeGrafter"/>
</dbReference>
<protein>
    <submittedName>
        <fullName evidence="6">DNA-binding transcriptional regulator, IclR family</fullName>
    </submittedName>
</protein>
<dbReference type="InterPro" id="IPR036388">
    <property type="entry name" value="WH-like_DNA-bd_sf"/>
</dbReference>
<keyword evidence="2 6" id="KW-0238">DNA-binding</keyword>
<keyword evidence="3" id="KW-0804">Transcription</keyword>
<dbReference type="SUPFAM" id="SSF46785">
    <property type="entry name" value="Winged helix' DNA-binding domain"/>
    <property type="match status" value="1"/>
</dbReference>
<dbReference type="STRING" id="370764.SAMN04489810_0990"/>
<dbReference type="PANTHER" id="PTHR30136">
    <property type="entry name" value="HELIX-TURN-HELIX TRANSCRIPTIONAL REGULATOR, ICLR FAMILY"/>
    <property type="match status" value="1"/>
</dbReference>
<dbReference type="InterPro" id="IPR036390">
    <property type="entry name" value="WH_DNA-bd_sf"/>
</dbReference>
<gene>
    <name evidence="6" type="ORF">SAMN04489810_0990</name>
</gene>
<reference evidence="6 7" key="1">
    <citation type="submission" date="2016-10" db="EMBL/GenBank/DDBJ databases">
        <authorList>
            <person name="de Groot N.N."/>
        </authorList>
    </citation>
    <scope>NUCLEOTIDE SEQUENCE [LARGE SCALE GENOMIC DNA]</scope>
    <source>
        <strain evidence="6 7">DSM 23142</strain>
    </source>
</reference>
<dbReference type="EMBL" id="LT629692">
    <property type="protein sequence ID" value="SDG68329.1"/>
    <property type="molecule type" value="Genomic_DNA"/>
</dbReference>
<dbReference type="Proteomes" id="UP000199009">
    <property type="component" value="Chromosome I"/>
</dbReference>
<proteinExistence type="predicted"/>
<evidence type="ECO:0000313" key="7">
    <source>
        <dbReference type="Proteomes" id="UP000199009"/>
    </source>
</evidence>
<feature type="domain" description="IclR-ED" evidence="5">
    <location>
        <begin position="78"/>
        <end position="265"/>
    </location>
</feature>
<name>A0A1G7W918_9MICO</name>
<evidence type="ECO:0000256" key="3">
    <source>
        <dbReference type="ARBA" id="ARBA00023163"/>
    </source>
</evidence>
<keyword evidence="1" id="KW-0805">Transcription regulation</keyword>
<dbReference type="SMART" id="SM00346">
    <property type="entry name" value="HTH_ICLR"/>
    <property type="match status" value="1"/>
</dbReference>
<dbReference type="AlphaFoldDB" id="A0A1G7W918"/>
<accession>A0A1G7W918</accession>
<dbReference type="SUPFAM" id="SSF55781">
    <property type="entry name" value="GAF domain-like"/>
    <property type="match status" value="1"/>
</dbReference>
<evidence type="ECO:0000256" key="2">
    <source>
        <dbReference type="ARBA" id="ARBA00023125"/>
    </source>
</evidence>
<evidence type="ECO:0000259" key="5">
    <source>
        <dbReference type="PROSITE" id="PS51078"/>
    </source>
</evidence>
<dbReference type="InterPro" id="IPR005471">
    <property type="entry name" value="Tscrpt_reg_IclR_N"/>
</dbReference>
<dbReference type="InterPro" id="IPR050707">
    <property type="entry name" value="HTH_MetabolicPath_Reg"/>
</dbReference>
<feature type="domain" description="HTH iclR-type" evidence="4">
    <location>
        <begin position="20"/>
        <end position="84"/>
    </location>
</feature>